<evidence type="ECO:0000313" key="4">
    <source>
        <dbReference type="Proteomes" id="UP000072874"/>
    </source>
</evidence>
<dbReference type="GeneID" id="3790806"/>
<reference evidence="3" key="4">
    <citation type="submission" date="2019-05" db="EMBL/GenBank/DDBJ databases">
        <authorList>
            <consortium name="Pathogen Informatics"/>
        </authorList>
    </citation>
    <scope>NUCLEOTIDE SEQUENCE</scope>
    <source>
        <strain evidence="3">17X</strain>
    </source>
</reference>
<organism evidence="3 4">
    <name type="scientific">Plasmodium yoelii</name>
    <dbReference type="NCBI Taxonomy" id="5861"/>
    <lineage>
        <taxon>Eukaryota</taxon>
        <taxon>Sar</taxon>
        <taxon>Alveolata</taxon>
        <taxon>Apicomplexa</taxon>
        <taxon>Aconoidasida</taxon>
        <taxon>Haemosporida</taxon>
        <taxon>Plasmodiidae</taxon>
        <taxon>Plasmodium</taxon>
        <taxon>Plasmodium (Vinckeia)</taxon>
    </lineage>
</organism>
<dbReference type="VEuPathDB" id="PlasmoDB:PY00581"/>
<name>A0A078K997_PLAYE</name>
<dbReference type="AlphaFoldDB" id="A0A078K997"/>
<sequence length="508" mass="59202">MDRRLLNNSHSCYKRKSTYDNGYINCDIPKGKFLHFIIRIGITIITILVVSLFIKNNNKIARNLSIMKIGVEEHEFFNSLGFPLNSKELIYNKLESWGFNLSDIGEEGLNPEYTEENIKNYKYSKYTYKDILLSNYVNNERSEISKNIFLYKFLELLKTKEINTFYDFLQNFMILQDLNCLPVSYKGIYINDKFFTLSYANEFTIGDINKVETLINEKPFLYLTYHGGKKKNGIHNICKFSRDGYFLGSVLLPFEHNGIFFNIISLRGLLLHDNYLYVADSFKNNSKIYKFSDTVNHFSNRREFVSVFISQDNQLNPLMIHPYGIKKHDNYFYISSQNTGTVLRFDIENGELGPSKDSLKNEHNGVVVKLNKFEEIRGLDFDNLGRCYVSNKQVGVQVYDKNFNLIKIIPMFSPISVLFNNDNNRILVGSSKSHDIKEYDTHNFELIKTIKHPLLKHVAGMVVYKDSLFVISQRKNKLLEFSLTTNLLKNIIINDFSDIGERVILSWA</sequence>
<dbReference type="OMA" id="GKCYVSN"/>
<proteinExistence type="predicted"/>
<dbReference type="Proteomes" id="UP000072874">
    <property type="component" value="Chromosome 14"/>
</dbReference>
<dbReference type="Gene3D" id="2.120.10.30">
    <property type="entry name" value="TolB, C-terminal domain"/>
    <property type="match status" value="1"/>
</dbReference>
<dbReference type="RefSeq" id="XP_725467.1">
    <property type="nucleotide sequence ID" value="XM_720374.1"/>
</dbReference>
<protein>
    <submittedName>
        <fullName evidence="3">Uncharacterized protein</fullName>
    </submittedName>
</protein>
<keyword evidence="1" id="KW-1133">Transmembrane helix</keyword>
<dbReference type="VEuPathDB" id="PlasmoDB:PYYM_1441300"/>
<evidence type="ECO:0000256" key="1">
    <source>
        <dbReference type="SAM" id="Phobius"/>
    </source>
</evidence>
<reference evidence="4 5" key="1">
    <citation type="journal article" date="2014" name="BMC Biol.">
        <title>A comprehensive evaluation of rodent malaria parasite genomes and gene expression.</title>
        <authorList>
            <person name="Otto T.D."/>
            <person name="Bohme U."/>
            <person name="Jackson A.P."/>
            <person name="Hunt M."/>
            <person name="Franke-Fayard B."/>
            <person name="Hoeijmakers W.A."/>
            <person name="Religa A.A."/>
            <person name="Robertson L."/>
            <person name="Sanders M."/>
            <person name="Ogun S.A."/>
            <person name="Cunningham D."/>
            <person name="Erhart A."/>
            <person name="Billker O."/>
            <person name="Khan S.M."/>
            <person name="Stunnenberg H.G."/>
            <person name="Langhorne J."/>
            <person name="Holder A.A."/>
            <person name="Waters A.P."/>
            <person name="Newbold C.I."/>
            <person name="Pain A."/>
            <person name="Berriman M."/>
            <person name="Janse C.J."/>
        </authorList>
    </citation>
    <scope>NUCLEOTIDE SEQUENCE [LARGE SCALE GENOMIC DNA]</scope>
    <source>
        <strain evidence="3 4">17X</strain>
        <strain evidence="2 5">YM</strain>
    </source>
</reference>
<reference evidence="2" key="3">
    <citation type="submission" date="2014-05" db="EMBL/GenBank/DDBJ databases">
        <authorList>
            <person name="Aslett A.Martin."/>
            <person name="De Silva Nishadi"/>
        </authorList>
    </citation>
    <scope>NUCLEOTIDE SEQUENCE</scope>
    <source>
        <strain evidence="2">YM</strain>
    </source>
</reference>
<dbReference type="OrthoDB" id="407649at2759"/>
<dbReference type="InterPro" id="IPR011042">
    <property type="entry name" value="6-blade_b-propeller_TolB-like"/>
</dbReference>
<dbReference type="EMBL" id="LM993668">
    <property type="protein sequence ID" value="VTZ81705.1"/>
    <property type="molecule type" value="Genomic_DNA"/>
</dbReference>
<gene>
    <name evidence="3" type="ORF">PY17X_1439600</name>
    <name evidence="2" type="ORF">PYYM_1441300</name>
</gene>
<dbReference type="SUPFAM" id="SSF63825">
    <property type="entry name" value="YWTD domain"/>
    <property type="match status" value="1"/>
</dbReference>
<dbReference type="KEGG" id="pyo:PY17X_1439600"/>
<dbReference type="VEuPathDB" id="PlasmoDB:Py17XNL_001401229"/>
<accession>A0A078K997</accession>
<keyword evidence="1" id="KW-0472">Membrane</keyword>
<dbReference type="Proteomes" id="UP000072904">
    <property type="component" value="Chromosome 14"/>
</dbReference>
<feature type="transmembrane region" description="Helical" evidence="1">
    <location>
        <begin position="33"/>
        <end position="54"/>
    </location>
</feature>
<reference evidence="3" key="2">
    <citation type="submission" date="2014-05" db="EMBL/GenBank/DDBJ databases">
        <authorList>
            <person name="Aslett M.A."/>
            <person name="De Silva N."/>
        </authorList>
    </citation>
    <scope>NUCLEOTIDE SEQUENCE</scope>
    <source>
        <strain evidence="3">17X</strain>
    </source>
</reference>
<evidence type="ECO:0000313" key="5">
    <source>
        <dbReference type="Proteomes" id="UP000072904"/>
    </source>
</evidence>
<evidence type="ECO:0000313" key="2">
    <source>
        <dbReference type="EMBL" id="CDU20742.1"/>
    </source>
</evidence>
<dbReference type="VEuPathDB" id="PlasmoDB:PY17X_1439600"/>
<keyword evidence="1" id="KW-0812">Transmembrane</keyword>
<dbReference type="EMBL" id="LK934642">
    <property type="protein sequence ID" value="CDU20742.1"/>
    <property type="molecule type" value="Genomic_DNA"/>
</dbReference>
<evidence type="ECO:0000313" key="3">
    <source>
        <dbReference type="EMBL" id="VTZ81705.1"/>
    </source>
</evidence>